<keyword evidence="2" id="KW-0472">Membrane</keyword>
<evidence type="ECO:0000256" key="1">
    <source>
        <dbReference type="SAM" id="MobiDB-lite"/>
    </source>
</evidence>
<organism evidence="3 4">
    <name type="scientific">Galbitalea soli</name>
    <dbReference type="NCBI Taxonomy" id="1268042"/>
    <lineage>
        <taxon>Bacteria</taxon>
        <taxon>Bacillati</taxon>
        <taxon>Actinomycetota</taxon>
        <taxon>Actinomycetes</taxon>
        <taxon>Micrococcales</taxon>
        <taxon>Microbacteriaceae</taxon>
        <taxon>Galbitalea</taxon>
    </lineage>
</organism>
<comment type="caution">
    <text evidence="3">The sequence shown here is derived from an EMBL/GenBank/DDBJ whole genome shotgun (WGS) entry which is preliminary data.</text>
</comment>
<proteinExistence type="predicted"/>
<keyword evidence="4" id="KW-1185">Reference proteome</keyword>
<dbReference type="EMBL" id="JAAGWZ010000001">
    <property type="protein sequence ID" value="NEM90485.1"/>
    <property type="molecule type" value="Genomic_DNA"/>
</dbReference>
<sequence>MPTDRDLHELLRQDDRPPALDAQEIIRRSRRRRRPRQLAVAVVAGAAAVSIVAGLGPVAGLFGQSVQSATSSGSLAGAPAPATVGPEDASGGSTSKSSAVSLNRCGDSLATGAASSAPLSLATEFADGRADAAFLPGSVTIRNDGSSALTLTALAQPTITLSRDGRVLWHTPALSLPAPVSVTLAPGESHRFAARVRPVECGTEDDLRQSFRGTLPHVPPGRYDVSAALDVIVDGRTVLVTGPATAITID</sequence>
<feature type="transmembrane region" description="Helical" evidence="2">
    <location>
        <begin position="38"/>
        <end position="62"/>
    </location>
</feature>
<feature type="region of interest" description="Disordered" evidence="1">
    <location>
        <begin position="70"/>
        <end position="100"/>
    </location>
</feature>
<dbReference type="Proteomes" id="UP000479756">
    <property type="component" value="Unassembled WGS sequence"/>
</dbReference>
<gene>
    <name evidence="3" type="ORF">G3T37_03855</name>
</gene>
<evidence type="ECO:0000256" key="2">
    <source>
        <dbReference type="SAM" id="Phobius"/>
    </source>
</evidence>
<protein>
    <submittedName>
        <fullName evidence="3">Uncharacterized protein</fullName>
    </submittedName>
</protein>
<dbReference type="RefSeq" id="WP_163472128.1">
    <property type="nucleotide sequence ID" value="NZ_JAAGWZ010000001.1"/>
</dbReference>
<dbReference type="AlphaFoldDB" id="A0A7C9PLW6"/>
<reference evidence="3 4" key="1">
    <citation type="journal article" date="2014" name="Int. J. Syst. Evol. Microbiol.">
        <title>Description of Galbitalea soli gen. nov., sp. nov., and Frondihabitans sucicola sp. nov.</title>
        <authorList>
            <person name="Kim S.J."/>
            <person name="Lim J.M."/>
            <person name="Ahn J.H."/>
            <person name="Weon H.Y."/>
            <person name="Hamada M."/>
            <person name="Suzuki K."/>
            <person name="Ahn T.Y."/>
            <person name="Kwon S.W."/>
        </authorList>
    </citation>
    <scope>NUCLEOTIDE SEQUENCE [LARGE SCALE GENOMIC DNA]</scope>
    <source>
        <strain evidence="3 4">NBRC 108727</strain>
    </source>
</reference>
<name>A0A7C9PLW6_9MICO</name>
<evidence type="ECO:0000313" key="4">
    <source>
        <dbReference type="Proteomes" id="UP000479756"/>
    </source>
</evidence>
<evidence type="ECO:0000313" key="3">
    <source>
        <dbReference type="EMBL" id="NEM90485.1"/>
    </source>
</evidence>
<keyword evidence="2" id="KW-1133">Transmembrane helix</keyword>
<accession>A0A7C9PLW6</accession>
<keyword evidence="2" id="KW-0812">Transmembrane</keyword>